<dbReference type="InterPro" id="IPR028098">
    <property type="entry name" value="Glyco_trans_4-like_N"/>
</dbReference>
<dbReference type="GO" id="GO:0016757">
    <property type="term" value="F:glycosyltransferase activity"/>
    <property type="evidence" value="ECO:0007669"/>
    <property type="project" value="InterPro"/>
</dbReference>
<feature type="domain" description="Glycosyltransferase subfamily 4-like N-terminal" evidence="3">
    <location>
        <begin position="36"/>
        <end position="193"/>
    </location>
</feature>
<dbReference type="AlphaFoldDB" id="A0A6J4JGR2"/>
<dbReference type="GO" id="GO:0009103">
    <property type="term" value="P:lipopolysaccharide biosynthetic process"/>
    <property type="evidence" value="ECO:0007669"/>
    <property type="project" value="TreeGrafter"/>
</dbReference>
<feature type="domain" description="Glycosyl transferase family 1" evidence="2">
    <location>
        <begin position="213"/>
        <end position="365"/>
    </location>
</feature>
<evidence type="ECO:0000313" key="4">
    <source>
        <dbReference type="EMBL" id="CAA9276776.1"/>
    </source>
</evidence>
<dbReference type="Pfam" id="PF13439">
    <property type="entry name" value="Glyco_transf_4"/>
    <property type="match status" value="1"/>
</dbReference>
<evidence type="ECO:0000256" key="1">
    <source>
        <dbReference type="ARBA" id="ARBA00022679"/>
    </source>
</evidence>
<name>A0A6J4JGR2_9CYAN</name>
<dbReference type="CDD" id="cd03801">
    <property type="entry name" value="GT4_PimA-like"/>
    <property type="match status" value="1"/>
</dbReference>
<protein>
    <submittedName>
        <fullName evidence="4">Glycosyltransferase</fullName>
    </submittedName>
</protein>
<keyword evidence="1 4" id="KW-0808">Transferase</keyword>
<dbReference type="NCBIfam" id="TIGR04047">
    <property type="entry name" value="MSMEG_0565_glyc"/>
    <property type="match status" value="1"/>
</dbReference>
<dbReference type="PANTHER" id="PTHR46401:SF2">
    <property type="entry name" value="GLYCOSYLTRANSFERASE WBBK-RELATED"/>
    <property type="match status" value="1"/>
</dbReference>
<dbReference type="PANTHER" id="PTHR46401">
    <property type="entry name" value="GLYCOSYLTRANSFERASE WBBK-RELATED"/>
    <property type="match status" value="1"/>
</dbReference>
<dbReference type="EMBL" id="CADCTM010000549">
    <property type="protein sequence ID" value="CAA9276776.1"/>
    <property type="molecule type" value="Genomic_DNA"/>
</dbReference>
<dbReference type="SUPFAM" id="SSF53756">
    <property type="entry name" value="UDP-Glycosyltransferase/glycogen phosphorylase"/>
    <property type="match status" value="1"/>
</dbReference>
<organism evidence="4">
    <name type="scientific">uncultured Coleofasciculus sp</name>
    <dbReference type="NCBI Taxonomy" id="1267456"/>
    <lineage>
        <taxon>Bacteria</taxon>
        <taxon>Bacillati</taxon>
        <taxon>Cyanobacteriota</taxon>
        <taxon>Cyanophyceae</taxon>
        <taxon>Coleofasciculales</taxon>
        <taxon>Coleofasciculaceae</taxon>
        <taxon>Coleofasciculus</taxon>
        <taxon>environmental samples</taxon>
    </lineage>
</organism>
<evidence type="ECO:0000259" key="3">
    <source>
        <dbReference type="Pfam" id="PF13439"/>
    </source>
</evidence>
<dbReference type="Gene3D" id="3.40.50.2000">
    <property type="entry name" value="Glycogen Phosphorylase B"/>
    <property type="match status" value="2"/>
</dbReference>
<accession>A0A6J4JGR2</accession>
<sequence>MRQSILVAGGTDWDLLQASQPTNLKIALLTYSTKPRGSVIHTLELAEAFHHLGHQVCIYALDKDGNGFDYPLSCDYEPIPAHPAPTEIDALIRQRIQEFVEYLKQSNPTYDCYHAQDCISANALAILRQERQIPHFLRTVHHIEDYISPYLQQCQERSIREADLCFCVSNRWQAELQQQYQIHAPRVLNGINLWRFSPILSGLEPTLIKRWKLNGSPIYLTVGGIEPRKNSIRLLQAFGQVLKEYPTAQLLIAGGATLFDYQFYRDEFFALAHQLQIEIGRSLVLTGVILDSELPALYRVADAFIFPSVKEGWGLVVLEAIASGLPVITSNQPPFTEFLSQTHALLVDPNSPDAIAQAMRSIVQSDYSISLVQQSQSVLASYTWEASARMHLHHYQQLLTSYA</sequence>
<dbReference type="Pfam" id="PF00534">
    <property type="entry name" value="Glycos_transf_1"/>
    <property type="match status" value="1"/>
</dbReference>
<dbReference type="InterPro" id="IPR001296">
    <property type="entry name" value="Glyco_trans_1"/>
</dbReference>
<reference evidence="4" key="1">
    <citation type="submission" date="2020-02" db="EMBL/GenBank/DDBJ databases">
        <authorList>
            <person name="Meier V. D."/>
        </authorList>
    </citation>
    <scope>NUCLEOTIDE SEQUENCE</scope>
    <source>
        <strain evidence="4">AVDCRST_MAG92</strain>
    </source>
</reference>
<gene>
    <name evidence="4" type="ORF">AVDCRST_MAG92-3292</name>
</gene>
<proteinExistence type="predicted"/>
<dbReference type="InterPro" id="IPR023986">
    <property type="entry name" value="GlycosylTfrase_MSMEG0565"/>
</dbReference>
<evidence type="ECO:0000259" key="2">
    <source>
        <dbReference type="Pfam" id="PF00534"/>
    </source>
</evidence>